<dbReference type="OrthoDB" id="5314275at2759"/>
<feature type="region of interest" description="Disordered" evidence="1">
    <location>
        <begin position="33"/>
        <end position="97"/>
    </location>
</feature>
<dbReference type="Pfam" id="PF15496">
    <property type="entry name" value="DUF4646"/>
    <property type="match status" value="1"/>
</dbReference>
<proteinExistence type="predicted"/>
<evidence type="ECO:0000256" key="1">
    <source>
        <dbReference type="SAM" id="MobiDB-lite"/>
    </source>
</evidence>
<comment type="caution">
    <text evidence="2">The sequence shown here is derived from an EMBL/GenBank/DDBJ whole genome shotgun (WGS) entry which is preliminary data.</text>
</comment>
<dbReference type="STRING" id="71784.A0A1Y2AWE2"/>
<evidence type="ECO:0000313" key="3">
    <source>
        <dbReference type="Proteomes" id="UP000193986"/>
    </source>
</evidence>
<reference evidence="2 3" key="1">
    <citation type="submission" date="2016-07" db="EMBL/GenBank/DDBJ databases">
        <title>Pervasive Adenine N6-methylation of Active Genes in Fungi.</title>
        <authorList>
            <consortium name="DOE Joint Genome Institute"/>
            <person name="Mondo S.J."/>
            <person name="Dannebaum R.O."/>
            <person name="Kuo R.C."/>
            <person name="Labutti K."/>
            <person name="Haridas S."/>
            <person name="Kuo A."/>
            <person name="Salamov A."/>
            <person name="Ahrendt S.R."/>
            <person name="Lipzen A."/>
            <person name="Sullivan W."/>
            <person name="Andreopoulos W.B."/>
            <person name="Clum A."/>
            <person name="Lindquist E."/>
            <person name="Daum C."/>
            <person name="Ramamoorthy G.K."/>
            <person name="Gryganskyi A."/>
            <person name="Culley D."/>
            <person name="Magnuson J.K."/>
            <person name="James T.Y."/>
            <person name="O'Malley M.A."/>
            <person name="Stajich J.E."/>
            <person name="Spatafora J.W."/>
            <person name="Visel A."/>
            <person name="Grigoriev I.V."/>
        </authorList>
    </citation>
    <scope>NUCLEOTIDE SEQUENCE [LARGE SCALE GENOMIC DNA]</scope>
    <source>
        <strain evidence="2 3">68-887.2</strain>
    </source>
</reference>
<accession>A0A1Y2AWE2</accession>
<gene>
    <name evidence="2" type="ORF">BCR39DRAFT_497755</name>
</gene>
<feature type="region of interest" description="Disordered" evidence="1">
    <location>
        <begin position="267"/>
        <end position="292"/>
    </location>
</feature>
<dbReference type="InParanoid" id="A0A1Y2AWE2"/>
<feature type="compositionally biased region" description="Polar residues" evidence="1">
    <location>
        <begin position="75"/>
        <end position="86"/>
    </location>
</feature>
<keyword evidence="3" id="KW-1185">Reference proteome</keyword>
<feature type="region of interest" description="Disordered" evidence="1">
    <location>
        <begin position="210"/>
        <end position="242"/>
    </location>
</feature>
<dbReference type="EMBL" id="MCFC01000043">
    <property type="protein sequence ID" value="ORY26862.1"/>
    <property type="molecule type" value="Genomic_DNA"/>
</dbReference>
<evidence type="ECO:0000313" key="2">
    <source>
        <dbReference type="EMBL" id="ORY26862.1"/>
    </source>
</evidence>
<dbReference type="Proteomes" id="UP000193986">
    <property type="component" value="Unassembled WGS sequence"/>
</dbReference>
<protein>
    <submittedName>
        <fullName evidence="2">Uncharacterized protein</fullName>
    </submittedName>
</protein>
<sequence length="326" mass="36545">MPFGLPFIARPGQEGFDAYGRMIPPDLPEGWDGWGRPIISGNPQPPIPPPAAAAMPLAANTVSPNTRDDMPSTVPPNSSTTESTGRPDQPSCFDRPPAQTDSYFRYDPFEAFSLPAAALNRAWELHLPRELVSHDVGEDDWKRFINDLSTEALQSARHDWISRRPTIPGRGPNPSLSDAVHALIASWAVAFFAPRGIKIYAASGGSRVIPRPVEPPLASKRGHDRADEWSDASSTLDDDDDEIRQEMEDRRADAHYPRVERIWRQNERERERRRARKRRGNERLLGGARPGADGDWEVCFVHSTPTLWTPGARPRTYGEPVVRLRR</sequence>
<dbReference type="InterPro" id="IPR028018">
    <property type="entry name" value="DUF4646"/>
</dbReference>
<dbReference type="AlphaFoldDB" id="A0A1Y2AWE2"/>
<name>A0A1Y2AWE2_9TREE</name>
<organism evidence="2 3">
    <name type="scientific">Naematelia encephala</name>
    <dbReference type="NCBI Taxonomy" id="71784"/>
    <lineage>
        <taxon>Eukaryota</taxon>
        <taxon>Fungi</taxon>
        <taxon>Dikarya</taxon>
        <taxon>Basidiomycota</taxon>
        <taxon>Agaricomycotina</taxon>
        <taxon>Tremellomycetes</taxon>
        <taxon>Tremellales</taxon>
        <taxon>Naemateliaceae</taxon>
        <taxon>Naematelia</taxon>
    </lineage>
</organism>